<proteinExistence type="predicted"/>
<accession>A0A7D9F0E4</accession>
<reference evidence="1" key="1">
    <citation type="submission" date="2020-04" db="EMBL/GenBank/DDBJ databases">
        <authorList>
            <person name="Alioto T."/>
            <person name="Alioto T."/>
            <person name="Gomez Garrido J."/>
        </authorList>
    </citation>
    <scope>NUCLEOTIDE SEQUENCE</scope>
    <source>
        <strain evidence="1">A484AB</strain>
    </source>
</reference>
<gene>
    <name evidence="1" type="ORF">PACLA_8A027175</name>
</gene>
<dbReference type="Proteomes" id="UP001152795">
    <property type="component" value="Unassembled WGS sequence"/>
</dbReference>
<feature type="non-terminal residue" evidence="1">
    <location>
        <position position="1"/>
    </location>
</feature>
<sequence length="72" mass="8257">SKEFDSIDHGRLLHKFLDCGISSNALEGLRRYLTERIQAVRIGADRNIAFTSHNDFILFINDLPCIPLKELE</sequence>
<dbReference type="AlphaFoldDB" id="A0A7D9F0E4"/>
<evidence type="ECO:0000313" key="1">
    <source>
        <dbReference type="EMBL" id="CAB4020022.1"/>
    </source>
</evidence>
<protein>
    <submittedName>
        <fullName evidence="1">Uncharacterized protein</fullName>
    </submittedName>
</protein>
<name>A0A7D9F0E4_PARCT</name>
<feature type="non-terminal residue" evidence="1">
    <location>
        <position position="72"/>
    </location>
</feature>
<organism evidence="1 2">
    <name type="scientific">Paramuricea clavata</name>
    <name type="common">Red gorgonian</name>
    <name type="synonym">Violescent sea-whip</name>
    <dbReference type="NCBI Taxonomy" id="317549"/>
    <lineage>
        <taxon>Eukaryota</taxon>
        <taxon>Metazoa</taxon>
        <taxon>Cnidaria</taxon>
        <taxon>Anthozoa</taxon>
        <taxon>Octocorallia</taxon>
        <taxon>Malacalcyonacea</taxon>
        <taxon>Plexauridae</taxon>
        <taxon>Paramuricea</taxon>
    </lineage>
</organism>
<keyword evidence="2" id="KW-1185">Reference proteome</keyword>
<comment type="caution">
    <text evidence="1">The sequence shown here is derived from an EMBL/GenBank/DDBJ whole genome shotgun (WGS) entry which is preliminary data.</text>
</comment>
<evidence type="ECO:0000313" key="2">
    <source>
        <dbReference type="Proteomes" id="UP001152795"/>
    </source>
</evidence>
<dbReference type="EMBL" id="CACRXK020010742">
    <property type="protein sequence ID" value="CAB4020022.1"/>
    <property type="molecule type" value="Genomic_DNA"/>
</dbReference>